<comment type="caution">
    <text evidence="2">The sequence shown here is derived from an EMBL/GenBank/DDBJ whole genome shotgun (WGS) entry which is preliminary data.</text>
</comment>
<dbReference type="Proteomes" id="UP000694240">
    <property type="component" value="Chromosome 5"/>
</dbReference>
<feature type="region of interest" description="Disordered" evidence="1">
    <location>
        <begin position="1"/>
        <end position="38"/>
    </location>
</feature>
<evidence type="ECO:0000313" key="2">
    <source>
        <dbReference type="EMBL" id="KAG7603816.1"/>
    </source>
</evidence>
<gene>
    <name evidence="2" type="ORF">ISN45_At05g027890</name>
</gene>
<accession>A0A8T2CZA9</accession>
<evidence type="ECO:0000256" key="1">
    <source>
        <dbReference type="SAM" id="MobiDB-lite"/>
    </source>
</evidence>
<sequence length="38" mass="4075">MNGSSLFVEKDEGVINGPSPRPVYRSGSHEGIKLLSES</sequence>
<dbReference type="EMBL" id="JAEFBK010000005">
    <property type="protein sequence ID" value="KAG7603816.1"/>
    <property type="molecule type" value="Genomic_DNA"/>
</dbReference>
<name>A0A8T2CZA9_9BRAS</name>
<keyword evidence="3" id="KW-1185">Reference proteome</keyword>
<organism evidence="2 3">
    <name type="scientific">Arabidopsis thaliana x Arabidopsis arenosa</name>
    <dbReference type="NCBI Taxonomy" id="1240361"/>
    <lineage>
        <taxon>Eukaryota</taxon>
        <taxon>Viridiplantae</taxon>
        <taxon>Streptophyta</taxon>
        <taxon>Embryophyta</taxon>
        <taxon>Tracheophyta</taxon>
        <taxon>Spermatophyta</taxon>
        <taxon>Magnoliopsida</taxon>
        <taxon>eudicotyledons</taxon>
        <taxon>Gunneridae</taxon>
        <taxon>Pentapetalae</taxon>
        <taxon>rosids</taxon>
        <taxon>malvids</taxon>
        <taxon>Brassicales</taxon>
        <taxon>Brassicaceae</taxon>
        <taxon>Camelineae</taxon>
        <taxon>Arabidopsis</taxon>
    </lineage>
</organism>
<reference evidence="2 3" key="1">
    <citation type="submission" date="2020-12" db="EMBL/GenBank/DDBJ databases">
        <title>Concerted genomic and epigenomic changes stabilize Arabidopsis allopolyploids.</title>
        <authorList>
            <person name="Chen Z."/>
        </authorList>
    </citation>
    <scope>NUCLEOTIDE SEQUENCE [LARGE SCALE GENOMIC DNA]</scope>
    <source>
        <strain evidence="2">Allo738</strain>
        <tissue evidence="2">Leaf</tissue>
    </source>
</reference>
<evidence type="ECO:0000313" key="3">
    <source>
        <dbReference type="Proteomes" id="UP000694240"/>
    </source>
</evidence>
<protein>
    <submittedName>
        <fullName evidence="2">Uncharacterized protein</fullName>
    </submittedName>
</protein>
<dbReference type="AlphaFoldDB" id="A0A8T2CZA9"/>
<proteinExistence type="predicted"/>